<reference evidence="1" key="2">
    <citation type="submission" date="2020-08" db="EMBL/GenBank/DDBJ databases">
        <title>Draft Genome Sequence of Cumin Blight Pathogen Alternaria burnsii.</title>
        <authorList>
            <person name="Feng Z."/>
        </authorList>
    </citation>
    <scope>NUCLEOTIDE SEQUENCE</scope>
    <source>
        <strain evidence="1">CBS107.38</strain>
    </source>
</reference>
<sequence length="103" mass="11570">MHRVPGDIHAWAFRRPPSYHPSHHRSFFPTTPAHCCRPLTQTRRVLLYRIFTLASALDALDALDVCQSALQPLASNGSLHCTYPSPLHYIRACFPHPGPCLSV</sequence>
<dbReference type="RefSeq" id="XP_038784604.1">
    <property type="nucleotide sequence ID" value="XM_038933103.1"/>
</dbReference>
<comment type="caution">
    <text evidence="1">The sequence shown here is derived from an EMBL/GenBank/DDBJ whole genome shotgun (WGS) entry which is preliminary data.</text>
</comment>
<dbReference type="GeneID" id="62206281"/>
<keyword evidence="2" id="KW-1185">Reference proteome</keyword>
<dbReference type="Proteomes" id="UP000596902">
    <property type="component" value="Unassembled WGS sequence"/>
</dbReference>
<reference evidence="1" key="1">
    <citation type="submission" date="2020-01" db="EMBL/GenBank/DDBJ databases">
        <authorList>
            <person name="Feng Z.H.Z."/>
        </authorList>
    </citation>
    <scope>NUCLEOTIDE SEQUENCE</scope>
    <source>
        <strain evidence="1">CBS107.38</strain>
    </source>
</reference>
<dbReference type="AlphaFoldDB" id="A0A8H7EE34"/>
<evidence type="ECO:0000313" key="1">
    <source>
        <dbReference type="EMBL" id="KAF7674290.1"/>
    </source>
</evidence>
<evidence type="ECO:0000313" key="2">
    <source>
        <dbReference type="Proteomes" id="UP000596902"/>
    </source>
</evidence>
<protein>
    <submittedName>
        <fullName evidence="1">Uncharacterized protein</fullName>
    </submittedName>
</protein>
<name>A0A8H7EE34_9PLEO</name>
<dbReference type="EMBL" id="JAAABM010000011">
    <property type="protein sequence ID" value="KAF7674290.1"/>
    <property type="molecule type" value="Genomic_DNA"/>
</dbReference>
<proteinExistence type="predicted"/>
<accession>A0A8H7EE34</accession>
<gene>
    <name evidence="1" type="ORF">GT037_008056</name>
</gene>
<organism evidence="1 2">
    <name type="scientific">Alternaria burnsii</name>
    <dbReference type="NCBI Taxonomy" id="1187904"/>
    <lineage>
        <taxon>Eukaryota</taxon>
        <taxon>Fungi</taxon>
        <taxon>Dikarya</taxon>
        <taxon>Ascomycota</taxon>
        <taxon>Pezizomycotina</taxon>
        <taxon>Dothideomycetes</taxon>
        <taxon>Pleosporomycetidae</taxon>
        <taxon>Pleosporales</taxon>
        <taxon>Pleosporineae</taxon>
        <taxon>Pleosporaceae</taxon>
        <taxon>Alternaria</taxon>
        <taxon>Alternaria sect. Alternaria</taxon>
    </lineage>
</organism>